<accession>A0ABQ0NFF2</accession>
<evidence type="ECO:0000259" key="2">
    <source>
        <dbReference type="PROSITE" id="PS50994"/>
    </source>
</evidence>
<dbReference type="Pfam" id="PF13936">
    <property type="entry name" value="HTH_38"/>
    <property type="match status" value="1"/>
</dbReference>
<gene>
    <name evidence="3" type="ORF">LPPLD21_03340</name>
</gene>
<keyword evidence="4" id="KW-1185">Reference proteome</keyword>
<feature type="domain" description="Integrase catalytic" evidence="2">
    <location>
        <begin position="141"/>
        <end position="257"/>
    </location>
</feature>
<dbReference type="PANTHER" id="PTHR10948:SF23">
    <property type="entry name" value="TRANSPOSASE INSI FOR INSERTION SEQUENCE ELEMENT IS30A-RELATED"/>
    <property type="match status" value="1"/>
</dbReference>
<name>A0ABQ0NFF2_9LACO</name>
<proteinExistence type="predicted"/>
<evidence type="ECO:0000256" key="1">
    <source>
        <dbReference type="ARBA" id="ARBA00023172"/>
    </source>
</evidence>
<dbReference type="InterPro" id="IPR012337">
    <property type="entry name" value="RNaseH-like_sf"/>
</dbReference>
<dbReference type="InterPro" id="IPR053392">
    <property type="entry name" value="Transposase_IS30-like"/>
</dbReference>
<sequence>MSSITYSERIKIETFCELGLSDIPMGVRLNRSPSTISYELSRCQPYQAELAQTDAEYKRLRCGRKTKLSAELKQKILNHLRLSWSPGMIAHEFKLATKSIYNWLNQGRIGFSLNDLPEHGVRQRRNVDQRSKYNQSLGRSIEQRPMRINQRNRIGDFELDTVVGPRGHSKAVLLTLIDRKSRFLWAYRLKDRTTATVNEALTKFLTTFNGPVHSFTVDRGTEFSGLVSLESQYGIKTYYCHAYTPAERGSNERFNRN</sequence>
<reference evidence="3 4" key="1">
    <citation type="submission" date="2017-04" db="EMBL/GenBank/DDBJ databases">
        <title>In vitro and in silico characterization of Lactobacillus paraplantarum D2-1, a starter culture for soymilk fermentation.</title>
        <authorList>
            <person name="Endo A."/>
            <person name="Sasaki F."/>
            <person name="Maeno S."/>
            <person name="Kanesaki Y."/>
            <person name="Kubota E."/>
            <person name="Torres G.A."/>
            <person name="Tomita S."/>
            <person name="Nakagawa J."/>
        </authorList>
    </citation>
    <scope>NUCLEOTIDE SEQUENCE [LARGE SCALE GENOMIC DNA]</scope>
    <source>
        <strain evidence="3 4">D2-1</strain>
    </source>
</reference>
<dbReference type="Gene3D" id="3.30.420.10">
    <property type="entry name" value="Ribonuclease H-like superfamily/Ribonuclease H"/>
    <property type="match status" value="1"/>
</dbReference>
<dbReference type="InterPro" id="IPR036397">
    <property type="entry name" value="RNaseH_sf"/>
</dbReference>
<dbReference type="InterPro" id="IPR001584">
    <property type="entry name" value="Integrase_cat-core"/>
</dbReference>
<dbReference type="InterPro" id="IPR025246">
    <property type="entry name" value="IS30-like_HTH"/>
</dbReference>
<protein>
    <submittedName>
        <fullName evidence="3">Transposase</fullName>
    </submittedName>
</protein>
<comment type="caution">
    <text evidence="3">The sequence shown here is derived from an EMBL/GenBank/DDBJ whole genome shotgun (WGS) entry which is preliminary data.</text>
</comment>
<dbReference type="PANTHER" id="PTHR10948">
    <property type="entry name" value="TRANSPOSASE"/>
    <property type="match status" value="1"/>
</dbReference>
<evidence type="ECO:0000313" key="4">
    <source>
        <dbReference type="Proteomes" id="UP000236162"/>
    </source>
</evidence>
<dbReference type="InterPro" id="IPR051917">
    <property type="entry name" value="Transposase-Integrase"/>
</dbReference>
<dbReference type="Pfam" id="PF00665">
    <property type="entry name" value="rve"/>
    <property type="match status" value="1"/>
</dbReference>
<keyword evidence="1" id="KW-0233">DNA recombination</keyword>
<dbReference type="NCBIfam" id="NF033563">
    <property type="entry name" value="transpos_IS30"/>
    <property type="match status" value="1"/>
</dbReference>
<evidence type="ECO:0000313" key="3">
    <source>
        <dbReference type="EMBL" id="GBF03769.1"/>
    </source>
</evidence>
<dbReference type="EMBL" id="BDOR01000051">
    <property type="protein sequence ID" value="GBF03769.1"/>
    <property type="molecule type" value="Genomic_DNA"/>
</dbReference>
<dbReference type="PROSITE" id="PS50994">
    <property type="entry name" value="INTEGRASE"/>
    <property type="match status" value="1"/>
</dbReference>
<dbReference type="Proteomes" id="UP000236162">
    <property type="component" value="Unassembled WGS sequence"/>
</dbReference>
<organism evidence="3 4">
    <name type="scientific">Lactiplantibacillus paraplantarum</name>
    <dbReference type="NCBI Taxonomy" id="60520"/>
    <lineage>
        <taxon>Bacteria</taxon>
        <taxon>Bacillati</taxon>
        <taxon>Bacillota</taxon>
        <taxon>Bacilli</taxon>
        <taxon>Lactobacillales</taxon>
        <taxon>Lactobacillaceae</taxon>
        <taxon>Lactiplantibacillus</taxon>
    </lineage>
</organism>
<dbReference type="SUPFAM" id="SSF53098">
    <property type="entry name" value="Ribonuclease H-like"/>
    <property type="match status" value="1"/>
</dbReference>